<name>A0AAR5PQW1_DENPD</name>
<dbReference type="EnsemblMetazoa" id="XM_019907850.1">
    <property type="protein sequence ID" value="XP_019763409.1"/>
    <property type="gene ID" value="LOC109539826"/>
</dbReference>
<reference evidence="2" key="2">
    <citation type="submission" date="2024-08" db="UniProtKB">
        <authorList>
            <consortium name="EnsemblMetazoa"/>
        </authorList>
    </citation>
    <scope>IDENTIFICATION</scope>
</reference>
<keyword evidence="3" id="KW-1185">Reference proteome</keyword>
<reference evidence="3" key="1">
    <citation type="journal article" date="2013" name="Genome Biol.">
        <title>Draft genome of the mountain pine beetle, Dendroctonus ponderosae Hopkins, a major forest pest.</title>
        <authorList>
            <person name="Keeling C.I."/>
            <person name="Yuen M.M."/>
            <person name="Liao N.Y."/>
            <person name="Docking T.R."/>
            <person name="Chan S.K."/>
            <person name="Taylor G.A."/>
            <person name="Palmquist D.L."/>
            <person name="Jackman S.D."/>
            <person name="Nguyen A."/>
            <person name="Li M."/>
            <person name="Henderson H."/>
            <person name="Janes J.K."/>
            <person name="Zhao Y."/>
            <person name="Pandoh P."/>
            <person name="Moore R."/>
            <person name="Sperling F.A."/>
            <person name="Huber D.P."/>
            <person name="Birol I."/>
            <person name="Jones S.J."/>
            <person name="Bohlmann J."/>
        </authorList>
    </citation>
    <scope>NUCLEOTIDE SEQUENCE</scope>
</reference>
<proteinExistence type="predicted"/>
<evidence type="ECO:0008006" key="4">
    <source>
        <dbReference type="Google" id="ProtNLM"/>
    </source>
</evidence>
<feature type="signal peptide" evidence="1">
    <location>
        <begin position="1"/>
        <end position="21"/>
    </location>
</feature>
<protein>
    <recommendedName>
        <fullName evidence="4">Pheromone biosynthesis activating neuropeptide</fullName>
    </recommendedName>
</protein>
<organism evidence="2 3">
    <name type="scientific">Dendroctonus ponderosae</name>
    <name type="common">Mountain pine beetle</name>
    <dbReference type="NCBI Taxonomy" id="77166"/>
    <lineage>
        <taxon>Eukaryota</taxon>
        <taxon>Metazoa</taxon>
        <taxon>Ecdysozoa</taxon>
        <taxon>Arthropoda</taxon>
        <taxon>Hexapoda</taxon>
        <taxon>Insecta</taxon>
        <taxon>Pterygota</taxon>
        <taxon>Neoptera</taxon>
        <taxon>Endopterygota</taxon>
        <taxon>Coleoptera</taxon>
        <taxon>Polyphaga</taxon>
        <taxon>Cucujiformia</taxon>
        <taxon>Curculionidae</taxon>
        <taxon>Scolytinae</taxon>
        <taxon>Dendroctonus</taxon>
    </lineage>
</organism>
<dbReference type="EnsemblMetazoa" id="XM_019900893.1">
    <property type="protein sequence ID" value="XP_019756452.1"/>
    <property type="gene ID" value="LOC109535071"/>
</dbReference>
<dbReference type="GeneID" id="109535071"/>
<feature type="chain" id="PRO_5044712647" description="Pheromone biosynthesis activating neuropeptide" evidence="1">
    <location>
        <begin position="22"/>
        <end position="150"/>
    </location>
</feature>
<dbReference type="AlphaFoldDB" id="A0AAR5PQW1"/>
<accession>A0AAR5PQW1</accession>
<keyword evidence="1" id="KW-0732">Signal</keyword>
<evidence type="ECO:0000313" key="3">
    <source>
        <dbReference type="Proteomes" id="UP000019118"/>
    </source>
</evidence>
<sequence>MKFFWFGIVLLAFCAICEVISDYTDSMLPLKDIRNRVHRTMRMNMRVGKRFGDSEYDEEDFKRCLPQFLQNPRVGKNDKTWKFNSAGTLHKRSDPKATDMWFGPRIGRSNEEPYEDLPWAYVLVNGNRPINGAVFKSNEVEDQPRDDLPE</sequence>
<evidence type="ECO:0000256" key="1">
    <source>
        <dbReference type="SAM" id="SignalP"/>
    </source>
</evidence>
<dbReference type="Proteomes" id="UP000019118">
    <property type="component" value="Unassembled WGS sequence"/>
</dbReference>
<evidence type="ECO:0000313" key="2">
    <source>
        <dbReference type="EnsemblMetazoa" id="XP_019763409.1"/>
    </source>
</evidence>